<evidence type="ECO:0000313" key="2">
    <source>
        <dbReference type="EMBL" id="MCZ2686502.1"/>
    </source>
</evidence>
<reference evidence="2" key="3">
    <citation type="submission" date="2022-12" db="EMBL/GenBank/DDBJ databases">
        <title>Development of a Multilocus Sequence Typing Scheme for Bacteroides fragilis Based on Whole Genome Sequencing Data and Clinical Application.</title>
        <authorList>
            <person name="Nielsen F.D."/>
            <person name="Justesen U.S."/>
        </authorList>
    </citation>
    <scope>NUCLEOTIDE SEQUENCE</scope>
    <source>
        <strain evidence="2">BF_AM_ODE_DK_2015_4</strain>
    </source>
</reference>
<organism evidence="4 6">
    <name type="scientific">Bacteroides fragilis</name>
    <dbReference type="NCBI Taxonomy" id="817"/>
    <lineage>
        <taxon>Bacteria</taxon>
        <taxon>Pseudomonadati</taxon>
        <taxon>Bacteroidota</taxon>
        <taxon>Bacteroidia</taxon>
        <taxon>Bacteroidales</taxon>
        <taxon>Bacteroidaceae</taxon>
        <taxon>Bacteroides</taxon>
    </lineage>
</organism>
<evidence type="ECO:0000313" key="5">
    <source>
        <dbReference type="Proteomes" id="UP000028294"/>
    </source>
</evidence>
<proteinExistence type="predicted"/>
<accession>A0A412YKD9</accession>
<evidence type="ECO:0000313" key="3">
    <source>
        <dbReference type="EMBL" id="QCQ37088.1"/>
    </source>
</evidence>
<reference evidence="3 5" key="2">
    <citation type="submission" date="2019-03" db="EMBL/GenBank/DDBJ databases">
        <title>Complete genome assembly of MDR B. fragilis.</title>
        <authorList>
            <person name="Sydenham T.V."/>
            <person name="Hasman H."/>
            <person name="Justesen U.S."/>
        </authorList>
    </citation>
    <scope>NUCLEOTIDE SEQUENCE [LARGE SCALE GENOMIC DNA]</scope>
    <source>
        <strain evidence="3 5">DCMOUH0067B</strain>
    </source>
</reference>
<sequence>MSQEKVNPQSPEEITKAAQEAAIKAAMEQAQSMLGSIPGFQIPDIAAMQEQIRAQMQVAVPNLSEIQAQQAAMGTLGGINADHIAQEGQDNMAFASQMMQAMMDGSLEEALRKTNDNIENDWIDGEDTDKENLYDDAEDNDNLLIAVKDEELWQIERADDGLLTPRQLHLLAFGAPLFVYNSEQVDSTGSTYSVNTTREQMQSWWGIVDHDTTFETVRWLLEEGHHTTADRILHILRTEGIEALQRGAEEDEELAEKIDEVLPILQLMPRLGCTTDELPATSIGWDLVRVTNVARWTYQCGYISEEEMWQVMELVESIARQYFTSWQEYGFSYILGRGVWHGDRQDSMLAYEISETLLRKKESPWKLSEW</sequence>
<protein>
    <submittedName>
        <fullName evidence="4">DUF1266 domain-containing protein</fullName>
    </submittedName>
</protein>
<dbReference type="Proteomes" id="UP000028294">
    <property type="component" value="Chromosome"/>
</dbReference>
<name>A0A412YKD9_BACFG</name>
<reference evidence="4 6" key="1">
    <citation type="submission" date="2018-08" db="EMBL/GenBank/DDBJ databases">
        <title>A genome reference for cultivated species of the human gut microbiota.</title>
        <authorList>
            <person name="Zou Y."/>
            <person name="Xue W."/>
            <person name="Luo G."/>
        </authorList>
    </citation>
    <scope>NUCLEOTIDE SEQUENCE [LARGE SCALE GENOMIC DNA]</scope>
    <source>
        <strain evidence="4 6">AF14-26</strain>
    </source>
</reference>
<gene>
    <name evidence="4" type="ORF">DWW08_05705</name>
    <name evidence="3" type="ORF">IA74_013750</name>
    <name evidence="2" type="ORF">O1433_03185</name>
</gene>
<dbReference type="EMBL" id="JAPTZU010000001">
    <property type="protein sequence ID" value="MCZ2686502.1"/>
    <property type="molecule type" value="Genomic_DNA"/>
</dbReference>
<dbReference type="EMBL" id="CP036553">
    <property type="protein sequence ID" value="QCQ37088.1"/>
    <property type="molecule type" value="Genomic_DNA"/>
</dbReference>
<evidence type="ECO:0000313" key="4">
    <source>
        <dbReference type="EMBL" id="RGV57859.1"/>
    </source>
</evidence>
<feature type="domain" description="DUF1266" evidence="1">
    <location>
        <begin position="201"/>
        <end position="370"/>
    </location>
</feature>
<dbReference type="EMBL" id="QRZH01000003">
    <property type="protein sequence ID" value="RGV57859.1"/>
    <property type="molecule type" value="Genomic_DNA"/>
</dbReference>
<evidence type="ECO:0000313" key="6">
    <source>
        <dbReference type="Proteomes" id="UP000286270"/>
    </source>
</evidence>
<dbReference type="RefSeq" id="WP_032530275.1">
    <property type="nucleotide sequence ID" value="NZ_CP036553.1"/>
</dbReference>
<evidence type="ECO:0000259" key="1">
    <source>
        <dbReference type="Pfam" id="PF06889"/>
    </source>
</evidence>
<dbReference type="Proteomes" id="UP000286270">
    <property type="component" value="Unassembled WGS sequence"/>
</dbReference>
<dbReference type="AlphaFoldDB" id="A0A412YKD9"/>
<dbReference type="Proteomes" id="UP001079672">
    <property type="component" value="Unassembled WGS sequence"/>
</dbReference>
<dbReference type="InterPro" id="IPR009677">
    <property type="entry name" value="DUF1266"/>
</dbReference>
<dbReference type="Pfam" id="PF06889">
    <property type="entry name" value="DUF1266"/>
    <property type="match status" value="1"/>
</dbReference>